<protein>
    <submittedName>
        <fullName evidence="1">Uncharacterized protein</fullName>
    </submittedName>
</protein>
<feature type="non-terminal residue" evidence="1">
    <location>
        <position position="342"/>
    </location>
</feature>
<dbReference type="AlphaFoldDB" id="A0A382K291"/>
<organism evidence="1">
    <name type="scientific">marine metagenome</name>
    <dbReference type="NCBI Taxonomy" id="408172"/>
    <lineage>
        <taxon>unclassified sequences</taxon>
        <taxon>metagenomes</taxon>
        <taxon>ecological metagenomes</taxon>
    </lineage>
</organism>
<name>A0A382K291_9ZZZZ</name>
<gene>
    <name evidence="1" type="ORF">METZ01_LOCUS270497</name>
</gene>
<sequence length="342" mass="37773">VLGIVVSNVLVSDAAGAANNEPRVNRRLLALRQEYNGVAAAIDTLVHAYGVDRIARLTDPQRPITSLPDDHRLVLLIWADDEAQIYLNGAPVASTRLTPTRTEIPSLYIEASNELSIHAWDTDRVEAAVMLGLYVEDPAGALHPVVTTLESHGWVTDKGAAAPEIFYSHTVPDLPGAETMWGSQLFGEVWLSTRFEASQVLQAAQSAGLEAPTVVTREHTMDFHRSVGRLLGLHEERQRLQTRLERLATGPEPHLRTRRQHRVSQLSYTLGAAAPFTEWETLETTLEPVSAWRQQLPVQQQELVLQQSRILKGPDAATAKQPLEAVKAQLQGERRADYVPPA</sequence>
<proteinExistence type="predicted"/>
<evidence type="ECO:0000313" key="1">
    <source>
        <dbReference type="EMBL" id="SVC17643.1"/>
    </source>
</evidence>
<dbReference type="EMBL" id="UINC01077478">
    <property type="protein sequence ID" value="SVC17643.1"/>
    <property type="molecule type" value="Genomic_DNA"/>
</dbReference>
<reference evidence="1" key="1">
    <citation type="submission" date="2018-05" db="EMBL/GenBank/DDBJ databases">
        <authorList>
            <person name="Lanie J.A."/>
            <person name="Ng W.-L."/>
            <person name="Kazmierczak K.M."/>
            <person name="Andrzejewski T.M."/>
            <person name="Davidsen T.M."/>
            <person name="Wayne K.J."/>
            <person name="Tettelin H."/>
            <person name="Glass J.I."/>
            <person name="Rusch D."/>
            <person name="Podicherti R."/>
            <person name="Tsui H.-C.T."/>
            <person name="Winkler M.E."/>
        </authorList>
    </citation>
    <scope>NUCLEOTIDE SEQUENCE</scope>
</reference>
<dbReference type="Gene3D" id="2.60.120.260">
    <property type="entry name" value="Galactose-binding domain-like"/>
    <property type="match status" value="1"/>
</dbReference>
<accession>A0A382K291</accession>
<feature type="non-terminal residue" evidence="1">
    <location>
        <position position="1"/>
    </location>
</feature>